<gene>
    <name evidence="2" type="ORF">GCM10007927_23750</name>
</gene>
<dbReference type="SUPFAM" id="SSF53098">
    <property type="entry name" value="Ribonuclease H-like"/>
    <property type="match status" value="1"/>
</dbReference>
<sequence length="105" mass="12153">MLRQLNPPSNGRMNEEIFDTLDDARRKLALWRYDYNNVRPHSSPGNQTPAEARRALEQFEGSAHAALAQTDDQDYEIETRRLSLLMRELRGAGHRSTIYLPFLPI</sequence>
<dbReference type="EMBL" id="BSNL01000001">
    <property type="protein sequence ID" value="GLQ27572.1"/>
    <property type="molecule type" value="Genomic_DNA"/>
</dbReference>
<feature type="domain" description="Integrase catalytic" evidence="1">
    <location>
        <begin position="13"/>
        <end position="49"/>
    </location>
</feature>
<comment type="caution">
    <text evidence="2">The sequence shown here is derived from an EMBL/GenBank/DDBJ whole genome shotgun (WGS) entry which is preliminary data.</text>
</comment>
<evidence type="ECO:0000259" key="1">
    <source>
        <dbReference type="Pfam" id="PF13683"/>
    </source>
</evidence>
<dbReference type="InterPro" id="IPR012337">
    <property type="entry name" value="RNaseH-like_sf"/>
</dbReference>
<proteinExistence type="predicted"/>
<evidence type="ECO:0000313" key="2">
    <source>
        <dbReference type="EMBL" id="GLQ27572.1"/>
    </source>
</evidence>
<dbReference type="Pfam" id="PF13683">
    <property type="entry name" value="rve_3"/>
    <property type="match status" value="1"/>
</dbReference>
<evidence type="ECO:0000313" key="3">
    <source>
        <dbReference type="Proteomes" id="UP001161388"/>
    </source>
</evidence>
<reference evidence="2" key="2">
    <citation type="submission" date="2023-01" db="EMBL/GenBank/DDBJ databases">
        <title>Draft genome sequence of Sulfitobacter pacificus strain NBRC 109915.</title>
        <authorList>
            <person name="Sun Q."/>
            <person name="Mori K."/>
        </authorList>
    </citation>
    <scope>NUCLEOTIDE SEQUENCE</scope>
    <source>
        <strain evidence="2">NBRC 109915</strain>
    </source>
</reference>
<organism evidence="2 3">
    <name type="scientific">Sulfitobacter pacificus</name>
    <dbReference type="NCBI Taxonomy" id="1499314"/>
    <lineage>
        <taxon>Bacteria</taxon>
        <taxon>Pseudomonadati</taxon>
        <taxon>Pseudomonadota</taxon>
        <taxon>Alphaproteobacteria</taxon>
        <taxon>Rhodobacterales</taxon>
        <taxon>Roseobacteraceae</taxon>
        <taxon>Sulfitobacter</taxon>
    </lineage>
</organism>
<dbReference type="InterPro" id="IPR001584">
    <property type="entry name" value="Integrase_cat-core"/>
</dbReference>
<name>A0ABQ5VKC4_9RHOB</name>
<accession>A0ABQ5VKC4</accession>
<reference evidence="2" key="1">
    <citation type="journal article" date="2014" name="Int. J. Syst. Evol. Microbiol.">
        <title>Complete genome of a new Firmicutes species belonging to the dominant human colonic microbiota ('Ruminococcus bicirculans') reveals two chromosomes and a selective capacity to utilize plant glucans.</title>
        <authorList>
            <consortium name="NISC Comparative Sequencing Program"/>
            <person name="Wegmann U."/>
            <person name="Louis P."/>
            <person name="Goesmann A."/>
            <person name="Henrissat B."/>
            <person name="Duncan S.H."/>
            <person name="Flint H.J."/>
        </authorList>
    </citation>
    <scope>NUCLEOTIDE SEQUENCE</scope>
    <source>
        <strain evidence="2">NBRC 109915</strain>
    </source>
</reference>
<dbReference type="Proteomes" id="UP001161388">
    <property type="component" value="Unassembled WGS sequence"/>
</dbReference>
<keyword evidence="3" id="KW-1185">Reference proteome</keyword>
<protein>
    <recommendedName>
        <fullName evidence="1">Integrase catalytic domain-containing protein</fullName>
    </recommendedName>
</protein>